<name>A0A0A3HVJ5_9BACL</name>
<evidence type="ECO:0000313" key="1">
    <source>
        <dbReference type="EMBL" id="KGR74308.1"/>
    </source>
</evidence>
<dbReference type="RefSeq" id="WP_036190095.1">
    <property type="nucleotide sequence ID" value="NZ_AVDA01000038.1"/>
</dbReference>
<dbReference type="InterPro" id="IPR010712">
    <property type="entry name" value="Arsenical-R_ArsD"/>
</dbReference>
<dbReference type="eggNOG" id="ENOG5032RMG">
    <property type="taxonomic scope" value="Bacteria"/>
</dbReference>
<dbReference type="EMBL" id="JPVN01000038">
    <property type="protein sequence ID" value="KGR74308.1"/>
    <property type="molecule type" value="Genomic_DNA"/>
</dbReference>
<protein>
    <submittedName>
        <fullName evidence="1">Arsenic resistance operon repressor</fullName>
    </submittedName>
</protein>
<keyword evidence="2" id="KW-1185">Reference proteome</keyword>
<dbReference type="GO" id="GO:0045892">
    <property type="term" value="P:negative regulation of DNA-templated transcription"/>
    <property type="evidence" value="ECO:0007669"/>
    <property type="project" value="InterPro"/>
</dbReference>
<dbReference type="Pfam" id="PF06953">
    <property type="entry name" value="ArsD"/>
    <property type="match status" value="1"/>
</dbReference>
<dbReference type="Gene3D" id="3.40.30.10">
    <property type="entry name" value="Glutaredoxin"/>
    <property type="match status" value="1"/>
</dbReference>
<dbReference type="OrthoDB" id="9801358at2"/>
<dbReference type="GO" id="GO:0046685">
    <property type="term" value="P:response to arsenic-containing substance"/>
    <property type="evidence" value="ECO:0007669"/>
    <property type="project" value="InterPro"/>
</dbReference>
<accession>A0A0A3HVJ5</accession>
<dbReference type="NCBIfam" id="NF033727">
    <property type="entry name" value="chaperon_ArsD"/>
    <property type="match status" value="1"/>
</dbReference>
<evidence type="ECO:0000313" key="2">
    <source>
        <dbReference type="Proteomes" id="UP000030416"/>
    </source>
</evidence>
<dbReference type="AlphaFoldDB" id="A0A0A3HVJ5"/>
<dbReference type="Proteomes" id="UP000030416">
    <property type="component" value="Unassembled WGS sequence"/>
</dbReference>
<dbReference type="GO" id="GO:0003677">
    <property type="term" value="F:DNA binding"/>
    <property type="evidence" value="ECO:0007669"/>
    <property type="project" value="InterPro"/>
</dbReference>
<reference evidence="1 2" key="1">
    <citation type="submission" date="2014-02" db="EMBL/GenBank/DDBJ databases">
        <title>Draft genome sequence of Lysinibacillus manganicus DSM 26584T.</title>
        <authorList>
            <person name="Zhang F."/>
            <person name="Wang G."/>
            <person name="Zhang L."/>
        </authorList>
    </citation>
    <scope>NUCLEOTIDE SEQUENCE [LARGE SCALE GENOMIC DNA]</scope>
    <source>
        <strain evidence="1 2">DSM 26584</strain>
    </source>
</reference>
<sequence>MKKIEIYEQAMCCSTGLCGPSFNPELLRLSFVINNLKNAGLVAERFNLTSDPHRFVENEEVKALLTSGGMDVLPATFVDGKLICKGHYPTNAQFVEWSGLSEEELVKKPKVRLSLKGDA</sequence>
<gene>
    <name evidence="1" type="ORF">CD29_18960</name>
</gene>
<organism evidence="1 2">
    <name type="scientific">Ureibacillus manganicus DSM 26584</name>
    <dbReference type="NCBI Taxonomy" id="1384049"/>
    <lineage>
        <taxon>Bacteria</taxon>
        <taxon>Bacillati</taxon>
        <taxon>Bacillota</taxon>
        <taxon>Bacilli</taxon>
        <taxon>Bacillales</taxon>
        <taxon>Caryophanaceae</taxon>
        <taxon>Ureibacillus</taxon>
    </lineage>
</organism>
<proteinExistence type="predicted"/>
<comment type="caution">
    <text evidence="1">The sequence shown here is derived from an EMBL/GenBank/DDBJ whole genome shotgun (WGS) entry which is preliminary data.</text>
</comment>
<dbReference type="STRING" id="1384049.CD29_18960"/>